<dbReference type="InterPro" id="IPR016186">
    <property type="entry name" value="C-type_lectin-like/link_sf"/>
</dbReference>
<accession>A0A914CY40</accession>
<protein>
    <submittedName>
        <fullName evidence="6">C-type lectin domain-containing protein</fullName>
    </submittedName>
</protein>
<dbReference type="InterPro" id="IPR018378">
    <property type="entry name" value="C-type_lectin_CS"/>
</dbReference>
<dbReference type="CDD" id="cd00037">
    <property type="entry name" value="CLECT"/>
    <property type="match status" value="1"/>
</dbReference>
<organism evidence="5 6">
    <name type="scientific">Acrobeloides nanus</name>
    <dbReference type="NCBI Taxonomy" id="290746"/>
    <lineage>
        <taxon>Eukaryota</taxon>
        <taxon>Metazoa</taxon>
        <taxon>Ecdysozoa</taxon>
        <taxon>Nematoda</taxon>
        <taxon>Chromadorea</taxon>
        <taxon>Rhabditida</taxon>
        <taxon>Tylenchina</taxon>
        <taxon>Cephalobomorpha</taxon>
        <taxon>Cephaloboidea</taxon>
        <taxon>Cephalobidae</taxon>
        <taxon>Acrobeloides</taxon>
    </lineage>
</organism>
<dbReference type="PROSITE" id="PS00615">
    <property type="entry name" value="C_TYPE_LECTIN_1"/>
    <property type="match status" value="1"/>
</dbReference>
<evidence type="ECO:0000256" key="3">
    <source>
        <dbReference type="SAM" id="SignalP"/>
    </source>
</evidence>
<keyword evidence="3" id="KW-0732">Signal</keyword>
<evidence type="ECO:0000313" key="5">
    <source>
        <dbReference type="Proteomes" id="UP000887540"/>
    </source>
</evidence>
<dbReference type="SUPFAM" id="SSF56436">
    <property type="entry name" value="C-type lectin-like"/>
    <property type="match status" value="2"/>
</dbReference>
<reference evidence="6" key="1">
    <citation type="submission" date="2022-11" db="UniProtKB">
        <authorList>
            <consortium name="WormBaseParasite"/>
        </authorList>
    </citation>
    <scope>IDENTIFICATION</scope>
</reference>
<sequence>MFTSLLFLLSSFSFVSSTFAACPNWTTPFTTSNKCYYFNSLGNNSDWYDAEAACNCIGGHLATIDNAFENRFVYENLRGNQSWIGAIQGTNGTWIWSEGRPVNYDSWTIGQQNGSCAYVNNGGWYSDDCQQGQYAYICEIPNAGLYCPRPKLIVNTTNYWTYFDSVNACYQIYDANTFAASFQCDTYLSVHSAQEMAILGDYATSTSGSGDIWVGLFDPYQNGSWQWLDGSPVNFTYWDAGEPSLVGTNDCAIFNAQNYKWVSTPCSSQAMGICKTPGKLQTDQSYPQVCDGSNSFSKRGKMNADNGLTKSEAKNQMKISKDARNRI</sequence>
<feature type="domain" description="C-type lectin" evidence="4">
    <location>
        <begin position="31"/>
        <end position="131"/>
    </location>
</feature>
<dbReference type="SMART" id="SM00034">
    <property type="entry name" value="CLECT"/>
    <property type="match status" value="2"/>
</dbReference>
<dbReference type="InterPro" id="IPR050111">
    <property type="entry name" value="C-type_lectin/snaclec_domain"/>
</dbReference>
<evidence type="ECO:0000313" key="6">
    <source>
        <dbReference type="WBParaSite" id="ACRNAN_scaffold15534.g23014.t1"/>
    </source>
</evidence>
<name>A0A914CY40_9BILA</name>
<feature type="signal peptide" evidence="3">
    <location>
        <begin position="1"/>
        <end position="20"/>
    </location>
</feature>
<dbReference type="InterPro" id="IPR001304">
    <property type="entry name" value="C-type_lectin-like"/>
</dbReference>
<feature type="compositionally biased region" description="Basic and acidic residues" evidence="2">
    <location>
        <begin position="311"/>
        <end position="327"/>
    </location>
</feature>
<feature type="region of interest" description="Disordered" evidence="2">
    <location>
        <begin position="301"/>
        <end position="327"/>
    </location>
</feature>
<dbReference type="Pfam" id="PF00059">
    <property type="entry name" value="Lectin_C"/>
    <property type="match status" value="2"/>
</dbReference>
<dbReference type="InterPro" id="IPR016187">
    <property type="entry name" value="CTDL_fold"/>
</dbReference>
<dbReference type="PANTHER" id="PTHR22803">
    <property type="entry name" value="MANNOSE, PHOSPHOLIPASE, LECTIN RECEPTOR RELATED"/>
    <property type="match status" value="1"/>
</dbReference>
<feature type="domain" description="C-type lectin" evidence="4">
    <location>
        <begin position="169"/>
        <end position="275"/>
    </location>
</feature>
<dbReference type="AlphaFoldDB" id="A0A914CY40"/>
<feature type="chain" id="PRO_5037803439" evidence="3">
    <location>
        <begin position="21"/>
        <end position="327"/>
    </location>
</feature>
<dbReference type="Proteomes" id="UP000887540">
    <property type="component" value="Unplaced"/>
</dbReference>
<keyword evidence="1" id="KW-1015">Disulfide bond</keyword>
<keyword evidence="5" id="KW-1185">Reference proteome</keyword>
<dbReference type="Gene3D" id="3.10.100.10">
    <property type="entry name" value="Mannose-Binding Protein A, subunit A"/>
    <property type="match status" value="2"/>
</dbReference>
<proteinExistence type="predicted"/>
<dbReference type="WBParaSite" id="ACRNAN_scaffold15534.g23014.t1">
    <property type="protein sequence ID" value="ACRNAN_scaffold15534.g23014.t1"/>
    <property type="gene ID" value="ACRNAN_scaffold15534.g23014"/>
</dbReference>
<evidence type="ECO:0000259" key="4">
    <source>
        <dbReference type="PROSITE" id="PS50041"/>
    </source>
</evidence>
<dbReference type="PROSITE" id="PS50041">
    <property type="entry name" value="C_TYPE_LECTIN_2"/>
    <property type="match status" value="2"/>
</dbReference>
<evidence type="ECO:0000256" key="1">
    <source>
        <dbReference type="ARBA" id="ARBA00023157"/>
    </source>
</evidence>
<evidence type="ECO:0000256" key="2">
    <source>
        <dbReference type="SAM" id="MobiDB-lite"/>
    </source>
</evidence>